<evidence type="ECO:0000313" key="1">
    <source>
        <dbReference type="Proteomes" id="UP000046395"/>
    </source>
</evidence>
<protein>
    <submittedName>
        <fullName evidence="2">Uncharacterized protein</fullName>
    </submittedName>
</protein>
<sequence length="179" mass="19884">MKGPCAHVTNYIAPFIATRTRRLGILTFATSIVQDCIIQDIGPSGFRCNVDELQYDTDRIFATKSVCSIFCRNATTPGTFQRGRFFQGFVFIELIGWLKYKHGESLHSAEPQRSPSDQPRYLEAYSTVVGRVSELFPYQPTPEEAHCPSVEPSLCEAEGLSLKAKAEGEPKAQTSLKTA</sequence>
<dbReference type="AlphaFoldDB" id="A0A5S6QBR5"/>
<dbReference type="Proteomes" id="UP000046395">
    <property type="component" value="Unassembled WGS sequence"/>
</dbReference>
<accession>A0A5S6QBR5</accession>
<dbReference type="WBParaSite" id="TMUE_1000004639.1">
    <property type="protein sequence ID" value="TMUE_1000004639.1"/>
    <property type="gene ID" value="WBGene00292765"/>
</dbReference>
<reference evidence="2" key="1">
    <citation type="submission" date="2019-12" db="UniProtKB">
        <authorList>
            <consortium name="WormBaseParasite"/>
        </authorList>
    </citation>
    <scope>IDENTIFICATION</scope>
</reference>
<proteinExistence type="predicted"/>
<keyword evidence="1" id="KW-1185">Reference proteome</keyword>
<evidence type="ECO:0000313" key="2">
    <source>
        <dbReference type="WBParaSite" id="TMUE_1000004639.1"/>
    </source>
</evidence>
<organism evidence="1 2">
    <name type="scientific">Trichuris muris</name>
    <name type="common">Mouse whipworm</name>
    <dbReference type="NCBI Taxonomy" id="70415"/>
    <lineage>
        <taxon>Eukaryota</taxon>
        <taxon>Metazoa</taxon>
        <taxon>Ecdysozoa</taxon>
        <taxon>Nematoda</taxon>
        <taxon>Enoplea</taxon>
        <taxon>Dorylaimia</taxon>
        <taxon>Trichinellida</taxon>
        <taxon>Trichuridae</taxon>
        <taxon>Trichuris</taxon>
    </lineage>
</organism>
<name>A0A5S6QBR5_TRIMR</name>